<dbReference type="PROSITE" id="PS51318">
    <property type="entry name" value="TAT"/>
    <property type="match status" value="1"/>
</dbReference>
<keyword evidence="2" id="KW-1133">Transmembrane helix</keyword>
<dbReference type="EMBL" id="CP114014">
    <property type="protein sequence ID" value="XAY06062.1"/>
    <property type="molecule type" value="Genomic_DNA"/>
</dbReference>
<dbReference type="InterPro" id="IPR006311">
    <property type="entry name" value="TAT_signal"/>
</dbReference>
<keyword evidence="2" id="KW-0472">Membrane</keyword>
<feature type="compositionally biased region" description="Polar residues" evidence="1">
    <location>
        <begin position="205"/>
        <end position="231"/>
    </location>
</feature>
<protein>
    <submittedName>
        <fullName evidence="3">Uncharacterized protein</fullName>
    </submittedName>
</protein>
<evidence type="ECO:0000313" key="3">
    <source>
        <dbReference type="EMBL" id="XAY06062.1"/>
    </source>
</evidence>
<evidence type="ECO:0000256" key="2">
    <source>
        <dbReference type="SAM" id="Phobius"/>
    </source>
</evidence>
<proteinExistence type="predicted"/>
<feature type="region of interest" description="Disordered" evidence="1">
    <location>
        <begin position="199"/>
        <end position="232"/>
    </location>
</feature>
<dbReference type="KEGG" id="parq:DSM112329_02924"/>
<organism evidence="3">
    <name type="scientific">Paraconexibacter sp. AEG42_29</name>
    <dbReference type="NCBI Taxonomy" id="2997339"/>
    <lineage>
        <taxon>Bacteria</taxon>
        <taxon>Bacillati</taxon>
        <taxon>Actinomycetota</taxon>
        <taxon>Thermoleophilia</taxon>
        <taxon>Solirubrobacterales</taxon>
        <taxon>Paraconexibacteraceae</taxon>
        <taxon>Paraconexibacter</taxon>
    </lineage>
</organism>
<keyword evidence="2" id="KW-0812">Transmembrane</keyword>
<accession>A0AAU7AWM3</accession>
<feature type="transmembrane region" description="Helical" evidence="2">
    <location>
        <begin position="31"/>
        <end position="52"/>
    </location>
</feature>
<sequence length="320" mass="34316">MKKDPFDRLEAQLRGTIDGRRDRRRWLRRRGGLALVLAAVVGGGGLATASVLRGDSQSDVERAIQAGQEATVDAAACKVTGLGRPRGSAIATKPGSADPRIAARYRIFRRATRPAERRVDLRFAAFGGAVLRNTVRIAVAHNGARFELAITEGRPRLGRIDGVACGQAASRAAVASVPAANTRLRERVARIMNGRVAATRRASAPTAQQLSLASHSRFNRSGSAGTGSITNGRLPAIGGYRTDADGPSRFKVLFGLVPDEVRSVQLVDQAGPAGERAATVTVPVRDNVYDIRAPRRMGPTMLLRWRTADGHTVRVLHPRF</sequence>
<reference evidence="3" key="1">
    <citation type="submission" date="2022-12" db="EMBL/GenBank/DDBJ databases">
        <title>Paraconexibacter alkalitolerans sp. nov. and Baekduia alba sp. nov., isolated from soil and emended description of the genera Paraconexibacter (Chun et al., 2020) and Baekduia (An et al., 2020).</title>
        <authorList>
            <person name="Vieira S."/>
            <person name="Huber K.J."/>
            <person name="Geppert A."/>
            <person name="Wolf J."/>
            <person name="Neumann-Schaal M."/>
            <person name="Muesken M."/>
            <person name="Overmann J."/>
        </authorList>
    </citation>
    <scope>NUCLEOTIDE SEQUENCE</scope>
    <source>
        <strain evidence="3">AEG42_29</strain>
    </source>
</reference>
<gene>
    <name evidence="3" type="ORF">DSM112329_02924</name>
</gene>
<evidence type="ECO:0000256" key="1">
    <source>
        <dbReference type="SAM" id="MobiDB-lite"/>
    </source>
</evidence>
<name>A0AAU7AWM3_9ACTN</name>
<dbReference type="AlphaFoldDB" id="A0AAU7AWM3"/>
<dbReference type="RefSeq" id="WP_354697301.1">
    <property type="nucleotide sequence ID" value="NZ_CP114014.1"/>
</dbReference>